<dbReference type="InterPro" id="IPR011109">
    <property type="entry name" value="DNA_bind_recombinase_dom"/>
</dbReference>
<protein>
    <recommendedName>
        <fullName evidence="4">Recombinase domain-containing protein</fullName>
    </recommendedName>
</protein>
<dbReference type="Gene3D" id="3.90.1750.20">
    <property type="entry name" value="Putative Large Serine Recombinase, Chain B, Domain 2"/>
    <property type="match status" value="1"/>
</dbReference>
<evidence type="ECO:0000256" key="3">
    <source>
        <dbReference type="SAM" id="Coils"/>
    </source>
</evidence>
<dbReference type="GO" id="GO:0000150">
    <property type="term" value="F:DNA strand exchange activity"/>
    <property type="evidence" value="ECO:0007669"/>
    <property type="project" value="InterPro"/>
</dbReference>
<dbReference type="InterPro" id="IPR038109">
    <property type="entry name" value="DNA_bind_recomb_sf"/>
</dbReference>
<feature type="domain" description="Recombinase" evidence="4">
    <location>
        <begin position="5"/>
        <end position="49"/>
    </location>
</feature>
<gene>
    <name evidence="5" type="ORF">AW14_09260</name>
</gene>
<evidence type="ECO:0000256" key="1">
    <source>
        <dbReference type="ARBA" id="ARBA00023125"/>
    </source>
</evidence>
<dbReference type="Pfam" id="PF07508">
    <property type="entry name" value="Recombinase"/>
    <property type="match status" value="1"/>
</dbReference>
<name>A0A0C5WPP8_9FLAO</name>
<keyword evidence="6" id="KW-1185">Reference proteome</keyword>
<dbReference type="STRING" id="1454006.AW14_09260"/>
<dbReference type="RefSeq" id="WP_044638508.1">
    <property type="nucleotide sequence ID" value="NZ_CP007202.1"/>
</dbReference>
<keyword evidence="2" id="KW-0233">DNA recombination</keyword>
<dbReference type="AlphaFoldDB" id="A0A0C5WPP8"/>
<proteinExistence type="predicted"/>
<evidence type="ECO:0000313" key="5">
    <source>
        <dbReference type="EMBL" id="AJR04910.1"/>
    </source>
</evidence>
<dbReference type="Proteomes" id="UP000032229">
    <property type="component" value="Chromosome"/>
</dbReference>
<keyword evidence="1" id="KW-0238">DNA-binding</keyword>
<evidence type="ECO:0000256" key="2">
    <source>
        <dbReference type="ARBA" id="ARBA00023172"/>
    </source>
</evidence>
<dbReference type="OrthoDB" id="9815006at2"/>
<dbReference type="GO" id="GO:0003677">
    <property type="term" value="F:DNA binding"/>
    <property type="evidence" value="ECO:0007669"/>
    <property type="project" value="UniProtKB-KW"/>
</dbReference>
<dbReference type="PANTHER" id="PTHR30461">
    <property type="entry name" value="DNA-INVERTASE FROM LAMBDOID PROPHAGE"/>
    <property type="match status" value="1"/>
</dbReference>
<dbReference type="KEGG" id="sze:AW14_09260"/>
<dbReference type="HOGENOM" id="CLU_952819_0_0_10"/>
<feature type="coiled-coil region" evidence="3">
    <location>
        <begin position="178"/>
        <end position="205"/>
    </location>
</feature>
<sequence>MFSIILRNPIYYGGVFVKAYKDEPEIIVDGIHEPIVSKKLFDQVQVVLDAKKKKHHVTHSRINTKFPLKGFLLCPECNRPLTASVCKGRSEHYAYYHCISPCKGRYRIEEAETSFMSFLKSITLNKPVLELLQIIIKEQLQKQLLTSKLGPKHYEKVKLINDKLIKIQDLFIDGQMDKSEYTQAKKRYQDILDELELLEQAQNKQKDIFETYKKGLSKLQNFDKQYVDGDIHNKRLLTGLIFPNKFGFQNKKVQTSDINPLLLKISSINTGFQSKKKRDNPNFKDMSRLVNI</sequence>
<dbReference type="InterPro" id="IPR050639">
    <property type="entry name" value="SSR_resolvase"/>
</dbReference>
<keyword evidence="3" id="KW-0175">Coiled coil</keyword>
<evidence type="ECO:0000313" key="6">
    <source>
        <dbReference type="Proteomes" id="UP000032229"/>
    </source>
</evidence>
<reference evidence="5 6" key="1">
    <citation type="submission" date="2014-02" db="EMBL/GenBank/DDBJ databases">
        <authorList>
            <person name="Young C.-C."/>
            <person name="Hameed A."/>
            <person name="Huang H.-C."/>
            <person name="Shahina M."/>
        </authorList>
    </citation>
    <scope>NUCLEOTIDE SEQUENCE [LARGE SCALE GENOMIC DNA]</scope>
    <source>
        <strain evidence="5 6">CC-SAMT-1</strain>
    </source>
</reference>
<dbReference type="EMBL" id="CP007202">
    <property type="protein sequence ID" value="AJR04910.1"/>
    <property type="molecule type" value="Genomic_DNA"/>
</dbReference>
<accession>A0A0C5WPP8</accession>
<evidence type="ECO:0000259" key="4">
    <source>
        <dbReference type="Pfam" id="PF07508"/>
    </source>
</evidence>
<dbReference type="PANTHER" id="PTHR30461:SF2">
    <property type="entry name" value="SERINE RECOMBINASE PINE-RELATED"/>
    <property type="match status" value="1"/>
</dbReference>
<organism evidence="5 6">
    <name type="scientific">Siansivirga zeaxanthinifaciens CC-SAMT-1</name>
    <dbReference type="NCBI Taxonomy" id="1454006"/>
    <lineage>
        <taxon>Bacteria</taxon>
        <taxon>Pseudomonadati</taxon>
        <taxon>Bacteroidota</taxon>
        <taxon>Flavobacteriia</taxon>
        <taxon>Flavobacteriales</taxon>
        <taxon>Flavobacteriaceae</taxon>
        <taxon>Siansivirga</taxon>
    </lineage>
</organism>